<accession>A0A2R5F4F3</accession>
<comment type="similarity">
    <text evidence="1">Belongs to the FAH family.</text>
</comment>
<proteinExistence type="inferred from homology"/>
<keyword evidence="5" id="KW-1185">Reference proteome</keyword>
<evidence type="ECO:0000256" key="2">
    <source>
        <dbReference type="ARBA" id="ARBA00022723"/>
    </source>
</evidence>
<protein>
    <submittedName>
        <fullName evidence="4">Fumarylacetoacetate hydrolase</fullName>
    </submittedName>
</protein>
<dbReference type="GO" id="GO:0046872">
    <property type="term" value="F:metal ion binding"/>
    <property type="evidence" value="ECO:0007669"/>
    <property type="project" value="UniProtKB-KW"/>
</dbReference>
<dbReference type="GO" id="GO:0018773">
    <property type="term" value="F:acetylpyruvate hydrolase activity"/>
    <property type="evidence" value="ECO:0007669"/>
    <property type="project" value="TreeGrafter"/>
</dbReference>
<organism evidence="4 5">
    <name type="scientific">Paenibacillus agaridevorans</name>
    <dbReference type="NCBI Taxonomy" id="171404"/>
    <lineage>
        <taxon>Bacteria</taxon>
        <taxon>Bacillati</taxon>
        <taxon>Bacillota</taxon>
        <taxon>Bacilli</taxon>
        <taxon>Bacillales</taxon>
        <taxon>Paenibacillaceae</taxon>
        <taxon>Paenibacillus</taxon>
    </lineage>
</organism>
<dbReference type="InterPro" id="IPR036663">
    <property type="entry name" value="Fumarylacetoacetase_C_sf"/>
</dbReference>
<evidence type="ECO:0000256" key="1">
    <source>
        <dbReference type="ARBA" id="ARBA00010211"/>
    </source>
</evidence>
<evidence type="ECO:0000259" key="3">
    <source>
        <dbReference type="Pfam" id="PF01557"/>
    </source>
</evidence>
<dbReference type="PANTHER" id="PTHR11820:SF7">
    <property type="entry name" value="ACYLPYRUVASE FAHD1, MITOCHONDRIAL"/>
    <property type="match status" value="1"/>
</dbReference>
<dbReference type="AlphaFoldDB" id="A0A2R5F4F3"/>
<dbReference type="Gene3D" id="3.90.850.10">
    <property type="entry name" value="Fumarylacetoacetase-like, C-terminal domain"/>
    <property type="match status" value="1"/>
</dbReference>
<feature type="domain" description="Fumarylacetoacetase-like C-terminal" evidence="3">
    <location>
        <begin position="14"/>
        <end position="211"/>
    </location>
</feature>
<reference evidence="4 5" key="1">
    <citation type="submission" date="2017-08" db="EMBL/GenBank/DDBJ databases">
        <title>Substantial Increase in Enzyme Production by Combined Drug-Resistance Mutations in Paenibacillus agaridevorans.</title>
        <authorList>
            <person name="Tanaka Y."/>
            <person name="Funane K."/>
            <person name="Hosaka T."/>
            <person name="Shiwa Y."/>
            <person name="Fujita N."/>
            <person name="Miyazaki T."/>
            <person name="Yoshikawa H."/>
            <person name="Murakami K."/>
            <person name="Kasahara K."/>
            <person name="Inaoka T."/>
            <person name="Hiraga Y."/>
            <person name="Ochi K."/>
        </authorList>
    </citation>
    <scope>NUCLEOTIDE SEQUENCE [LARGE SCALE GENOMIC DNA]</scope>
    <source>
        <strain evidence="4 5">T-3040</strain>
    </source>
</reference>
<dbReference type="Pfam" id="PF01557">
    <property type="entry name" value="FAA_hydrolase"/>
    <property type="match status" value="1"/>
</dbReference>
<dbReference type="EMBL" id="BDQX01000403">
    <property type="protein sequence ID" value="GBG11503.1"/>
    <property type="molecule type" value="Genomic_DNA"/>
</dbReference>
<dbReference type="InterPro" id="IPR011234">
    <property type="entry name" value="Fumarylacetoacetase-like_C"/>
</dbReference>
<dbReference type="RefSeq" id="WP_108995792.1">
    <property type="nucleotide sequence ID" value="NZ_BDQX01000403.1"/>
</dbReference>
<comment type="caution">
    <text evidence="4">The sequence shown here is derived from an EMBL/GenBank/DDBJ whole genome shotgun (WGS) entry which is preliminary data.</text>
</comment>
<dbReference type="SUPFAM" id="SSF56529">
    <property type="entry name" value="FAH"/>
    <property type="match status" value="1"/>
</dbReference>
<sequence length="216" mass="23279">MGSHSVETKEIKNIYCIGRNYRLHALELGNEVPESPMVFTKPSHAVAAMDGSTVELPGGVGEVHFELEIVLRVGEGYKPGAPTDEMFDVMTLGLDLTLRDVQSKLKAKGHPWLAAKGFKASAPLGDWIPYPGEAALAETEFTLQRGEEVAQRGCAKDMLFDVTALVRHIEANYGLGPGDLIFTGTPAGVAALRDGETLQAFWGEQKLGACRVALKN</sequence>
<keyword evidence="4" id="KW-0378">Hydrolase</keyword>
<gene>
    <name evidence="4" type="ORF">PAT3040_06325</name>
</gene>
<name>A0A2R5F4F3_9BACL</name>
<dbReference type="Proteomes" id="UP000245202">
    <property type="component" value="Unassembled WGS sequence"/>
</dbReference>
<keyword evidence="2" id="KW-0479">Metal-binding</keyword>
<dbReference type="PANTHER" id="PTHR11820">
    <property type="entry name" value="ACYLPYRUVASE"/>
    <property type="match status" value="1"/>
</dbReference>
<evidence type="ECO:0000313" key="5">
    <source>
        <dbReference type="Proteomes" id="UP000245202"/>
    </source>
</evidence>
<evidence type="ECO:0000313" key="4">
    <source>
        <dbReference type="EMBL" id="GBG11503.1"/>
    </source>
</evidence>